<gene>
    <name evidence="1" type="ORF">SAMN05216555_109152</name>
</gene>
<accession>A0A1G8SX79</accession>
<dbReference type="Proteomes" id="UP000182130">
    <property type="component" value="Unassembled WGS sequence"/>
</dbReference>
<evidence type="ECO:0000313" key="1">
    <source>
        <dbReference type="EMBL" id="SDJ33784.1"/>
    </source>
</evidence>
<organism evidence="1 2">
    <name type="scientific">Arthrobacter cupressi</name>
    <dbReference type="NCBI Taxonomy" id="1045773"/>
    <lineage>
        <taxon>Bacteria</taxon>
        <taxon>Bacillati</taxon>
        <taxon>Actinomycetota</taxon>
        <taxon>Actinomycetes</taxon>
        <taxon>Micrococcales</taxon>
        <taxon>Micrococcaceae</taxon>
        <taxon>Arthrobacter</taxon>
    </lineage>
</organism>
<sequence length="73" mass="7929">MTAVMTEDREIRLSFERADEIHDGLDRAVDALIESAAADVNCGILVTRNEPGSYTVAFDESVPFGQTREAIAA</sequence>
<protein>
    <submittedName>
        <fullName evidence="1">Uncharacterized protein</fullName>
    </submittedName>
</protein>
<reference evidence="2" key="1">
    <citation type="submission" date="2016-10" db="EMBL/GenBank/DDBJ databases">
        <authorList>
            <person name="Varghese N."/>
            <person name="Submissions S."/>
        </authorList>
    </citation>
    <scope>NUCLEOTIDE SEQUENCE [LARGE SCALE GENOMIC DNA]</scope>
    <source>
        <strain evidence="2">CGMCC 1.10783</strain>
    </source>
</reference>
<name>A0A1G8SX79_9MICC</name>
<proteinExistence type="predicted"/>
<dbReference type="AlphaFoldDB" id="A0A1G8SX79"/>
<keyword evidence="2" id="KW-1185">Reference proteome</keyword>
<dbReference type="EMBL" id="FNEI01000009">
    <property type="protein sequence ID" value="SDJ33784.1"/>
    <property type="molecule type" value="Genomic_DNA"/>
</dbReference>
<dbReference type="OrthoDB" id="4951415at2"/>
<evidence type="ECO:0000313" key="2">
    <source>
        <dbReference type="Proteomes" id="UP000182130"/>
    </source>
</evidence>